<dbReference type="InterPro" id="IPR029063">
    <property type="entry name" value="SAM-dependent_MTases_sf"/>
</dbReference>
<protein>
    <submittedName>
        <fullName evidence="2">Unannotated protein</fullName>
    </submittedName>
</protein>
<dbReference type="InterPro" id="IPR013217">
    <property type="entry name" value="Methyltransf_12"/>
</dbReference>
<gene>
    <name evidence="2" type="ORF">UFOPK1939_00375</name>
</gene>
<dbReference type="AlphaFoldDB" id="A0A6J6HWP6"/>
<dbReference type="Gene3D" id="3.40.50.150">
    <property type="entry name" value="Vaccinia Virus protein VP39"/>
    <property type="match status" value="1"/>
</dbReference>
<evidence type="ECO:0000313" key="2">
    <source>
        <dbReference type="EMBL" id="CAB4618382.1"/>
    </source>
</evidence>
<organism evidence="2">
    <name type="scientific">freshwater metagenome</name>
    <dbReference type="NCBI Taxonomy" id="449393"/>
    <lineage>
        <taxon>unclassified sequences</taxon>
        <taxon>metagenomes</taxon>
        <taxon>ecological metagenomes</taxon>
    </lineage>
</organism>
<name>A0A6J6HWP6_9ZZZZ</name>
<feature type="domain" description="Methyltransferase type 12" evidence="1">
    <location>
        <begin position="63"/>
        <end position="150"/>
    </location>
</feature>
<dbReference type="EMBL" id="CAEZVF010000037">
    <property type="protein sequence ID" value="CAB4618382.1"/>
    <property type="molecule type" value="Genomic_DNA"/>
</dbReference>
<dbReference type="Pfam" id="PF08242">
    <property type="entry name" value="Methyltransf_12"/>
    <property type="match status" value="1"/>
</dbReference>
<accession>A0A6J6HWP6</accession>
<proteinExistence type="predicted"/>
<sequence>MTTAIQQWTAGLAQWGIPDDIIKQAPQSPWIHPPALFEIPEEIEDSPSHQRAREALSENGSLIDVGCGGGMATFAIAPPAARVTGIDHQSSMLDLYAREAEQRGLMHTEVLGVWPDVANQVKRSDVVVCHNVAYNISDIVPFIQALNNHAHKRVVIEIPMEHPLAPMRGLWKHFWDLERPAGPTAQTLFDVISESGFPAHSEQREAPAREPVDFDQHVEFTSVRLCLGSERRHEVAEFLRAHPASPSRTVVTIWWDATS</sequence>
<reference evidence="2" key="1">
    <citation type="submission" date="2020-05" db="EMBL/GenBank/DDBJ databases">
        <authorList>
            <person name="Chiriac C."/>
            <person name="Salcher M."/>
            <person name="Ghai R."/>
            <person name="Kavagutti S V."/>
        </authorList>
    </citation>
    <scope>NUCLEOTIDE SEQUENCE</scope>
</reference>
<evidence type="ECO:0000259" key="1">
    <source>
        <dbReference type="Pfam" id="PF08242"/>
    </source>
</evidence>
<dbReference type="SUPFAM" id="SSF53335">
    <property type="entry name" value="S-adenosyl-L-methionine-dependent methyltransferases"/>
    <property type="match status" value="1"/>
</dbReference>